<reference evidence="9 10" key="1">
    <citation type="submission" date="2022-10" db="EMBL/GenBank/DDBJ databases">
        <title>Draft genome assembly of moderately radiation resistant bacterium Metabacillus halosaccharovorans.</title>
        <authorList>
            <person name="Pal S."/>
            <person name="Gopinathan A."/>
        </authorList>
    </citation>
    <scope>NUCLEOTIDE SEQUENCE [LARGE SCALE GENOMIC DNA]</scope>
    <source>
        <strain evidence="9 10">VITHBRA001</strain>
    </source>
</reference>
<dbReference type="InterPro" id="IPR014755">
    <property type="entry name" value="Cu-Rt/internalin_Ig-like"/>
</dbReference>
<dbReference type="EMBL" id="JAOYEY010000038">
    <property type="protein sequence ID" value="MCV9886451.1"/>
    <property type="molecule type" value="Genomic_DNA"/>
</dbReference>
<evidence type="ECO:0000256" key="4">
    <source>
        <dbReference type="ARBA" id="ARBA00023008"/>
    </source>
</evidence>
<keyword evidence="6" id="KW-1133">Transmembrane helix</keyword>
<feature type="compositionally biased region" description="Polar residues" evidence="5">
    <location>
        <begin position="152"/>
        <end position="162"/>
    </location>
</feature>
<feature type="region of interest" description="Disordered" evidence="5">
    <location>
        <begin position="107"/>
        <end position="162"/>
    </location>
</feature>
<accession>A0ABT3DHH0</accession>
<comment type="subcellular location">
    <subcellularLocation>
        <location evidence="1">Cell envelope</location>
    </subcellularLocation>
</comment>
<keyword evidence="6" id="KW-0812">Transmembrane</keyword>
<dbReference type="SUPFAM" id="SSF81296">
    <property type="entry name" value="E set domains"/>
    <property type="match status" value="1"/>
</dbReference>
<dbReference type="Proteomes" id="UP001526147">
    <property type="component" value="Unassembled WGS sequence"/>
</dbReference>
<proteinExistence type="predicted"/>
<organism evidence="9 10">
    <name type="scientific">Metabacillus halosaccharovorans</name>
    <dbReference type="NCBI Taxonomy" id="930124"/>
    <lineage>
        <taxon>Bacteria</taxon>
        <taxon>Bacillati</taxon>
        <taxon>Bacillota</taxon>
        <taxon>Bacilli</taxon>
        <taxon>Bacillales</taxon>
        <taxon>Bacillaceae</taxon>
        <taxon>Metabacillus</taxon>
    </lineage>
</organism>
<evidence type="ECO:0000256" key="1">
    <source>
        <dbReference type="ARBA" id="ARBA00004196"/>
    </source>
</evidence>
<name>A0ABT3DHH0_9BACI</name>
<dbReference type="RefSeq" id="WP_251683253.1">
    <property type="nucleotide sequence ID" value="NZ_JAMAWP010000007.1"/>
</dbReference>
<dbReference type="PANTHER" id="PTHR34820">
    <property type="entry name" value="INNER MEMBRANE PROTEIN YEBZ"/>
    <property type="match status" value="1"/>
</dbReference>
<dbReference type="InterPro" id="IPR014756">
    <property type="entry name" value="Ig_E-set"/>
</dbReference>
<dbReference type="PANTHER" id="PTHR34820:SF4">
    <property type="entry name" value="INNER MEMBRANE PROTEIN YEBZ"/>
    <property type="match status" value="1"/>
</dbReference>
<sequence length="190" mass="21063">MKKIVFLISVLWMLPFMVSAHTTVSNSTPAEGQVITEELSSMKVEFAGEIEKQSTLNLKQNDTEIPLDSVTVNEKEIIGTVTTPLKNGNYVLTWKIAAKDGHAMTGDIPFTVEIPETKKNETEDTEDTESEAPEPEEPTEQSDEDILEEPQYNGTSSNEDSNTSTFATVSVIVLIVLLIGGIWVIFRKKR</sequence>
<dbReference type="InterPro" id="IPR007348">
    <property type="entry name" value="CopC_dom"/>
</dbReference>
<feature type="signal peptide" evidence="7">
    <location>
        <begin position="1"/>
        <end position="20"/>
    </location>
</feature>
<dbReference type="Pfam" id="PF04234">
    <property type="entry name" value="CopC"/>
    <property type="match status" value="1"/>
</dbReference>
<gene>
    <name evidence="9" type="ORF">OIH86_12465</name>
</gene>
<keyword evidence="3 7" id="KW-0732">Signal</keyword>
<dbReference type="Gene3D" id="2.60.40.1220">
    <property type="match status" value="1"/>
</dbReference>
<dbReference type="InterPro" id="IPR032694">
    <property type="entry name" value="CopC/D"/>
</dbReference>
<keyword evidence="6" id="KW-0472">Membrane</keyword>
<keyword evidence="10" id="KW-1185">Reference proteome</keyword>
<keyword evidence="4" id="KW-0186">Copper</keyword>
<evidence type="ECO:0000313" key="10">
    <source>
        <dbReference type="Proteomes" id="UP001526147"/>
    </source>
</evidence>
<evidence type="ECO:0000259" key="8">
    <source>
        <dbReference type="Pfam" id="PF04234"/>
    </source>
</evidence>
<feature type="compositionally biased region" description="Acidic residues" evidence="5">
    <location>
        <begin position="123"/>
        <end position="148"/>
    </location>
</feature>
<keyword evidence="2" id="KW-0479">Metal-binding</keyword>
<evidence type="ECO:0000313" key="9">
    <source>
        <dbReference type="EMBL" id="MCV9886451.1"/>
    </source>
</evidence>
<feature type="transmembrane region" description="Helical" evidence="6">
    <location>
        <begin position="166"/>
        <end position="186"/>
    </location>
</feature>
<evidence type="ECO:0000256" key="5">
    <source>
        <dbReference type="SAM" id="MobiDB-lite"/>
    </source>
</evidence>
<evidence type="ECO:0000256" key="6">
    <source>
        <dbReference type="SAM" id="Phobius"/>
    </source>
</evidence>
<comment type="caution">
    <text evidence="9">The sequence shown here is derived from an EMBL/GenBank/DDBJ whole genome shotgun (WGS) entry which is preliminary data.</text>
</comment>
<feature type="domain" description="CopC" evidence="8">
    <location>
        <begin position="21"/>
        <end position="112"/>
    </location>
</feature>
<protein>
    <submittedName>
        <fullName evidence="9">Copper resistance protein CopC</fullName>
    </submittedName>
</protein>
<feature type="chain" id="PRO_5045406487" evidence="7">
    <location>
        <begin position="21"/>
        <end position="190"/>
    </location>
</feature>
<evidence type="ECO:0000256" key="7">
    <source>
        <dbReference type="SAM" id="SignalP"/>
    </source>
</evidence>
<evidence type="ECO:0000256" key="2">
    <source>
        <dbReference type="ARBA" id="ARBA00022723"/>
    </source>
</evidence>
<evidence type="ECO:0000256" key="3">
    <source>
        <dbReference type="ARBA" id="ARBA00022729"/>
    </source>
</evidence>